<reference evidence="19" key="1">
    <citation type="journal article" date="2019" name="Int. J. Syst. Evol. Microbiol.">
        <title>The Global Catalogue of Microorganisms (GCM) 10K type strain sequencing project: providing services to taxonomists for standard genome sequencing and annotation.</title>
        <authorList>
            <consortium name="The Broad Institute Genomics Platform"/>
            <consortium name="The Broad Institute Genome Sequencing Center for Infectious Disease"/>
            <person name="Wu L."/>
            <person name="Ma J."/>
        </authorList>
    </citation>
    <scope>NUCLEOTIDE SEQUENCE [LARGE SCALE GENOMIC DNA]</scope>
    <source>
        <strain evidence="19">CCUG 50213</strain>
    </source>
</reference>
<evidence type="ECO:0000259" key="17">
    <source>
        <dbReference type="PROSITE" id="PS50093"/>
    </source>
</evidence>
<proteinExistence type="predicted"/>
<dbReference type="InterPro" id="IPR000601">
    <property type="entry name" value="PKD_dom"/>
</dbReference>
<evidence type="ECO:0000256" key="3">
    <source>
        <dbReference type="ARBA" id="ARBA00001947"/>
    </source>
</evidence>
<sequence length="863" mass="91938">MTAHTMRRGATMLLGIAVCAGLAFTAPATALAAPGGADAPVDDAAPAYISGLVNPRADETTEALPPLLANAELMRTEGDSVVAAPDRPSMAATAQRSATERSAARAANECTTNAFAAASGQALVDLIAGSTTNCVNTLFSVTGSQASAVFGEAKMVAAANELKAIAANYQGNNSTSAAQFVLFLRAGFYVQYYNSASVPAYGAALDTAMTGALDAFFANPRSEDVTDANGETLSEAITLIDSAELNDRYLPVIKRLLADYDASYDSSWWMLNAVNATYTVLFRGHQLPAFVNAVAADPSILQTLRDFTADNAGLLATDRAYLVTNAGRELGRFLGDPQVKAAAKPHVKAVLDATSLNGPGSALWVAVASMGDWFDRANCDYYGTCDFKERIEAFVLPTTFECSPSITIRAQDMSQAELTASCDSLLGQDAYFHAVAKDPGPVPGDVNTKIEVVAFDSSDDYQSYAGTLFDIDTNNGGMYLEGDPSQAGNQARFIAYEAEWLRPEFAIWNLNHEYTHYLDGRFNMHGDFAENMLTPTIWWVEGFGEYISYHYRGMEYTAAQQLAGTGAHTLSELFDTTYDHGTDRIYRWGYLAVSFMLNKHPNELQTVLGYYRSGDWNAARAYLKNSIGTSYDQEFAGFLTECAAGNCSAELGGETPTTNTPPTAAFSAAVNGLEVTFSDESSDADGTIASWAWELGNGETSTDQHPAISYAAAGDYTVKLTVTDDKGATATVSRSVTVTDGEEPGTGGENTWQVPVCEDGDARALGQACGRMQRSAGAGQSDYLLIWVPTGTPRLTVTAGGGTGEADLYVGHTGWASQQNHVARSTNPGTSEQVVIDWPAAGWNYVTLYGADAFDNVSVYAQY</sequence>
<evidence type="ECO:0000256" key="16">
    <source>
        <dbReference type="SAM" id="SignalP"/>
    </source>
</evidence>
<evidence type="ECO:0000256" key="9">
    <source>
        <dbReference type="ARBA" id="ARBA00022729"/>
    </source>
</evidence>
<name>A0ABW3TL00_9MICO</name>
<dbReference type="Pfam" id="PF01752">
    <property type="entry name" value="Peptidase_M9"/>
    <property type="match status" value="1"/>
</dbReference>
<evidence type="ECO:0000256" key="15">
    <source>
        <dbReference type="ARBA" id="ARBA00023145"/>
    </source>
</evidence>
<dbReference type="InterPro" id="IPR022409">
    <property type="entry name" value="PKD/Chitinase_dom"/>
</dbReference>
<dbReference type="CDD" id="cd00146">
    <property type="entry name" value="PKD"/>
    <property type="match status" value="1"/>
</dbReference>
<evidence type="ECO:0000256" key="13">
    <source>
        <dbReference type="ARBA" id="ARBA00023026"/>
    </source>
</evidence>
<keyword evidence="19" id="KW-1185">Reference proteome</keyword>
<dbReference type="Gene3D" id="2.60.40.10">
    <property type="entry name" value="Immunoglobulins"/>
    <property type="match status" value="1"/>
</dbReference>
<comment type="subcellular location">
    <subcellularLocation>
        <location evidence="4">Secreted</location>
    </subcellularLocation>
</comment>
<keyword evidence="13" id="KW-0843">Virulence</keyword>
<organism evidence="18 19">
    <name type="scientific">Leucobacter albus</name>
    <dbReference type="NCBI Taxonomy" id="272210"/>
    <lineage>
        <taxon>Bacteria</taxon>
        <taxon>Bacillati</taxon>
        <taxon>Actinomycetota</taxon>
        <taxon>Actinomycetes</taxon>
        <taxon>Micrococcales</taxon>
        <taxon>Microbacteriaceae</taxon>
        <taxon>Leucobacter</taxon>
    </lineage>
</organism>
<comment type="cofactor">
    <cofactor evidence="3">
        <name>Zn(2+)</name>
        <dbReference type="ChEBI" id="CHEBI:29105"/>
    </cofactor>
</comment>
<accession>A0ABW3TL00</accession>
<comment type="cofactor">
    <cofactor evidence="2">
        <name>Ca(2+)</name>
        <dbReference type="ChEBI" id="CHEBI:29108"/>
    </cofactor>
</comment>
<dbReference type="InterPro" id="IPR002169">
    <property type="entry name" value="Peptidase_M9A/M9B"/>
</dbReference>
<keyword evidence="12" id="KW-0106">Calcium</keyword>
<evidence type="ECO:0000256" key="8">
    <source>
        <dbReference type="ARBA" id="ARBA00022723"/>
    </source>
</evidence>
<comment type="caution">
    <text evidence="18">The sequence shown here is derived from an EMBL/GenBank/DDBJ whole genome shotgun (WGS) entry which is preliminary data.</text>
</comment>
<evidence type="ECO:0000313" key="18">
    <source>
        <dbReference type="EMBL" id="MFD1201396.1"/>
    </source>
</evidence>
<evidence type="ECO:0000256" key="1">
    <source>
        <dbReference type="ARBA" id="ARBA00000424"/>
    </source>
</evidence>
<keyword evidence="7" id="KW-0645">Protease</keyword>
<comment type="catalytic activity">
    <reaction evidence="1">
        <text>Digestion of native collagen in the triple helical region at Xaa-|-Gly bonds. With synthetic peptides, a preference is shown for Gly at P3 and P1', Pro and Ala at P2 and P2', and hydroxyproline, Ala or Arg at P3'.</text>
        <dbReference type="EC" id="3.4.24.3"/>
    </reaction>
</comment>
<dbReference type="Pfam" id="PF18911">
    <property type="entry name" value="PKD_4"/>
    <property type="match status" value="1"/>
</dbReference>
<dbReference type="RefSeq" id="WP_343962870.1">
    <property type="nucleotide sequence ID" value="NZ_BAAAKZ010000019.1"/>
</dbReference>
<keyword evidence="15" id="KW-0865">Zymogen</keyword>
<feature type="domain" description="PKD" evidence="17">
    <location>
        <begin position="658"/>
        <end position="739"/>
    </location>
</feature>
<keyword evidence="8" id="KW-0479">Metal-binding</keyword>
<keyword evidence="6" id="KW-0964">Secreted</keyword>
<dbReference type="InterPro" id="IPR035986">
    <property type="entry name" value="PKD_dom_sf"/>
</dbReference>
<dbReference type="Proteomes" id="UP001597181">
    <property type="component" value="Unassembled WGS sequence"/>
</dbReference>
<keyword evidence="10 18" id="KW-0378">Hydrolase</keyword>
<evidence type="ECO:0000256" key="2">
    <source>
        <dbReference type="ARBA" id="ARBA00001913"/>
    </source>
</evidence>
<evidence type="ECO:0000256" key="11">
    <source>
        <dbReference type="ARBA" id="ARBA00022833"/>
    </source>
</evidence>
<evidence type="ECO:0000256" key="10">
    <source>
        <dbReference type="ARBA" id="ARBA00022801"/>
    </source>
</evidence>
<feature type="chain" id="PRO_5045890177" description="microbial collagenase" evidence="16">
    <location>
        <begin position="33"/>
        <end position="863"/>
    </location>
</feature>
<dbReference type="PANTHER" id="PTHR13062">
    <property type="entry name" value="COLLAGENASE"/>
    <property type="match status" value="1"/>
</dbReference>
<dbReference type="InterPro" id="IPR007280">
    <property type="entry name" value="Peptidase_C_arc/bac"/>
</dbReference>
<keyword evidence="14" id="KW-0482">Metalloprotease</keyword>
<evidence type="ECO:0000256" key="5">
    <source>
        <dbReference type="ARBA" id="ARBA00012653"/>
    </source>
</evidence>
<feature type="signal peptide" evidence="16">
    <location>
        <begin position="1"/>
        <end position="32"/>
    </location>
</feature>
<dbReference type="EC" id="3.4.24.3" evidence="5"/>
<keyword evidence="9 16" id="KW-0732">Signal</keyword>
<dbReference type="InterPro" id="IPR013661">
    <property type="entry name" value="Peptidase_M9_N_dom"/>
</dbReference>
<dbReference type="GO" id="GO:0004222">
    <property type="term" value="F:metalloendopeptidase activity"/>
    <property type="evidence" value="ECO:0007669"/>
    <property type="project" value="UniProtKB-EC"/>
</dbReference>
<gene>
    <name evidence="18" type="ORF">ACFQ3U_05760</name>
</gene>
<evidence type="ECO:0000256" key="14">
    <source>
        <dbReference type="ARBA" id="ARBA00023049"/>
    </source>
</evidence>
<evidence type="ECO:0000256" key="7">
    <source>
        <dbReference type="ARBA" id="ARBA00022670"/>
    </source>
</evidence>
<dbReference type="Pfam" id="PF08453">
    <property type="entry name" value="Peptidase_M9_N"/>
    <property type="match status" value="1"/>
</dbReference>
<dbReference type="Gene3D" id="3.40.30.160">
    <property type="entry name" value="Collagenase ColT, N-terminal domain"/>
    <property type="match status" value="1"/>
</dbReference>
<evidence type="ECO:0000313" key="19">
    <source>
        <dbReference type="Proteomes" id="UP001597181"/>
    </source>
</evidence>
<keyword evidence="11" id="KW-0862">Zinc</keyword>
<dbReference type="Gene3D" id="1.10.390.20">
    <property type="match status" value="1"/>
</dbReference>
<protein>
    <recommendedName>
        <fullName evidence="5">microbial collagenase</fullName>
        <ecNumber evidence="5">3.4.24.3</ecNumber>
    </recommendedName>
</protein>
<dbReference type="PROSITE" id="PS50093">
    <property type="entry name" value="PKD"/>
    <property type="match status" value="1"/>
</dbReference>
<dbReference type="PANTHER" id="PTHR13062:SF9">
    <property type="entry name" value="MICROBIAL COLLAGENASE"/>
    <property type="match status" value="1"/>
</dbReference>
<dbReference type="EMBL" id="JBHTLY010000002">
    <property type="protein sequence ID" value="MFD1201396.1"/>
    <property type="molecule type" value="Genomic_DNA"/>
</dbReference>
<dbReference type="InterPro" id="IPR013783">
    <property type="entry name" value="Ig-like_fold"/>
</dbReference>
<evidence type="ECO:0000256" key="4">
    <source>
        <dbReference type="ARBA" id="ARBA00004613"/>
    </source>
</evidence>
<dbReference type="Gene3D" id="2.60.120.380">
    <property type="match status" value="1"/>
</dbReference>
<dbReference type="PRINTS" id="PR00931">
    <property type="entry name" value="MICOLLPTASE"/>
</dbReference>
<evidence type="ECO:0000256" key="6">
    <source>
        <dbReference type="ARBA" id="ARBA00022525"/>
    </source>
</evidence>
<dbReference type="SUPFAM" id="SSF49299">
    <property type="entry name" value="PKD domain"/>
    <property type="match status" value="1"/>
</dbReference>
<dbReference type="SMART" id="SM00089">
    <property type="entry name" value="PKD"/>
    <property type="match status" value="1"/>
</dbReference>
<evidence type="ECO:0000256" key="12">
    <source>
        <dbReference type="ARBA" id="ARBA00022837"/>
    </source>
</evidence>
<dbReference type="Pfam" id="PF04151">
    <property type="entry name" value="PPC"/>
    <property type="match status" value="1"/>
</dbReference>